<dbReference type="PIRSF" id="PIRSF004682">
    <property type="entry name" value="GmhB"/>
    <property type="match status" value="1"/>
</dbReference>
<dbReference type="GO" id="GO:0005975">
    <property type="term" value="P:carbohydrate metabolic process"/>
    <property type="evidence" value="ECO:0007669"/>
    <property type="project" value="InterPro"/>
</dbReference>
<dbReference type="PANTHER" id="PTHR42891">
    <property type="entry name" value="D-GLYCERO-BETA-D-MANNO-HEPTOSE-1,7-BISPHOSPHATE 7-PHOSPHATASE"/>
    <property type="match status" value="1"/>
</dbReference>
<evidence type="ECO:0000256" key="9">
    <source>
        <dbReference type="PIRSR" id="PIRSR004682-3"/>
    </source>
</evidence>
<gene>
    <name evidence="11" type="primary">gmhB</name>
    <name evidence="11" type="ORF">NCTC13315_02141</name>
</gene>
<evidence type="ECO:0000256" key="8">
    <source>
        <dbReference type="PIRSR" id="PIRSR004682-1"/>
    </source>
</evidence>
<dbReference type="SUPFAM" id="SSF56784">
    <property type="entry name" value="HAD-like"/>
    <property type="match status" value="1"/>
</dbReference>
<evidence type="ECO:0000256" key="10">
    <source>
        <dbReference type="PIRSR" id="PIRSR004682-4"/>
    </source>
</evidence>
<evidence type="ECO:0000256" key="1">
    <source>
        <dbReference type="ARBA" id="ARBA00004496"/>
    </source>
</evidence>
<dbReference type="Pfam" id="PF13242">
    <property type="entry name" value="Hydrolase_like"/>
    <property type="match status" value="1"/>
</dbReference>
<feature type="binding site" evidence="10">
    <location>
        <position position="95"/>
    </location>
    <ligand>
        <name>Zn(2+)</name>
        <dbReference type="ChEBI" id="CHEBI:29105"/>
    </ligand>
</feature>
<feature type="active site" description="Proton donor" evidence="8">
    <location>
        <position position="13"/>
    </location>
</feature>
<feature type="binding site" evidence="10">
    <location>
        <position position="11"/>
    </location>
    <ligand>
        <name>Mg(2+)</name>
        <dbReference type="ChEBI" id="CHEBI:18420"/>
    </ligand>
</feature>
<evidence type="ECO:0000256" key="6">
    <source>
        <dbReference type="ARBA" id="ARBA00031828"/>
    </source>
</evidence>
<dbReference type="RefSeq" id="WP_115303260.1">
    <property type="nucleotide sequence ID" value="NZ_CAAAHO010000002.1"/>
</dbReference>
<dbReference type="InterPro" id="IPR023214">
    <property type="entry name" value="HAD_sf"/>
</dbReference>
<comment type="similarity">
    <text evidence="7">Belongs to the gmhB family.</text>
</comment>
<dbReference type="InterPro" id="IPR006549">
    <property type="entry name" value="HAD-SF_hydro_IIIA"/>
</dbReference>
<evidence type="ECO:0000256" key="2">
    <source>
        <dbReference type="ARBA" id="ARBA00022490"/>
    </source>
</evidence>
<evidence type="ECO:0000313" key="11">
    <source>
        <dbReference type="EMBL" id="STX29598.1"/>
    </source>
</evidence>
<dbReference type="AlphaFoldDB" id="A0A378I355"/>
<dbReference type="InterPro" id="IPR006543">
    <property type="entry name" value="Histidinol-phos"/>
</dbReference>
<dbReference type="PANTHER" id="PTHR42891:SF1">
    <property type="entry name" value="D-GLYCERO-BETA-D-MANNO-HEPTOSE-1,7-BISPHOSPHATE 7-PHOSPHATASE"/>
    <property type="match status" value="1"/>
</dbReference>
<dbReference type="EC" id="3.1.3.-" evidence="7"/>
<feature type="binding site" evidence="10">
    <location>
        <position position="131"/>
    </location>
    <ligand>
        <name>Mg(2+)</name>
        <dbReference type="ChEBI" id="CHEBI:18420"/>
    </ligand>
</feature>
<dbReference type="GO" id="GO:0016791">
    <property type="term" value="F:phosphatase activity"/>
    <property type="evidence" value="ECO:0007669"/>
    <property type="project" value="InterPro"/>
</dbReference>
<feature type="binding site" evidence="10">
    <location>
        <position position="93"/>
    </location>
    <ligand>
        <name>Zn(2+)</name>
        <dbReference type="ChEBI" id="CHEBI:29105"/>
    </ligand>
</feature>
<sequence length="186" mass="20110">MSATTKIVLLDRDGVINHDSPHYIKSIDEFIPIPENIAAVARLTAAGYRIGIATNQSGIARGLYSEEDLIKIHRKMIEVIEAAGGRIDAIEYCSHLPNTDCLCRKPKPGMLLALAKKLGCSSLQGIPFVGDRVSDIQAAEAAGASPVIVLSAMTDGRELLNYLYVPTFNSLAQWVDSLMAKQCLVN</sequence>
<dbReference type="NCBIfam" id="NF006506">
    <property type="entry name" value="PRK08942.1"/>
    <property type="match status" value="1"/>
</dbReference>
<dbReference type="NCBIfam" id="TIGR01662">
    <property type="entry name" value="HAD-SF-IIIA"/>
    <property type="match status" value="1"/>
</dbReference>
<dbReference type="InterPro" id="IPR004446">
    <property type="entry name" value="Heptose_bisP_phosphatase"/>
</dbReference>
<comment type="subcellular location">
    <subcellularLocation>
        <location evidence="1 7">Cytoplasm</location>
    </subcellularLocation>
</comment>
<proteinExistence type="inferred from homology"/>
<keyword evidence="10" id="KW-0862">Zinc</keyword>
<dbReference type="EMBL" id="UGNV01000001">
    <property type="protein sequence ID" value="STX29598.1"/>
    <property type="molecule type" value="Genomic_DNA"/>
</dbReference>
<comment type="cofactor">
    <cofactor evidence="10">
        <name>Mg(2+)</name>
        <dbReference type="ChEBI" id="CHEBI:18420"/>
    </cofactor>
</comment>
<accession>A0A378I355</accession>
<evidence type="ECO:0000256" key="3">
    <source>
        <dbReference type="ARBA" id="ARBA00022723"/>
    </source>
</evidence>
<feature type="active site" description="Nucleophile" evidence="8">
    <location>
        <position position="11"/>
    </location>
</feature>
<feature type="site" description="Contributes to substrate recognition" evidence="9">
    <location>
        <position position="104"/>
    </location>
</feature>
<dbReference type="Gene3D" id="3.40.50.1000">
    <property type="entry name" value="HAD superfamily/HAD-like"/>
    <property type="match status" value="1"/>
</dbReference>
<keyword evidence="4 7" id="KW-0378">Hydrolase</keyword>
<feature type="binding site" evidence="10">
    <location>
        <position position="101"/>
    </location>
    <ligand>
        <name>Zn(2+)</name>
        <dbReference type="ChEBI" id="CHEBI:29105"/>
    </ligand>
</feature>
<reference evidence="11 12" key="1">
    <citation type="submission" date="2018-06" db="EMBL/GenBank/DDBJ databases">
        <authorList>
            <consortium name="Pathogen Informatics"/>
            <person name="Doyle S."/>
        </authorList>
    </citation>
    <scope>NUCLEOTIDE SEQUENCE [LARGE SCALE GENOMIC DNA]</scope>
    <source>
        <strain evidence="11 12">NCTC13315</strain>
    </source>
</reference>
<dbReference type="GO" id="GO:0005737">
    <property type="term" value="C:cytoplasm"/>
    <property type="evidence" value="ECO:0007669"/>
    <property type="project" value="UniProtKB-SubCell"/>
</dbReference>
<keyword evidence="3 10" id="KW-0479">Metal-binding</keyword>
<evidence type="ECO:0000256" key="4">
    <source>
        <dbReference type="ARBA" id="ARBA00022801"/>
    </source>
</evidence>
<protein>
    <recommendedName>
        <fullName evidence="6 7">D,D-heptose 1,7-bisphosphate phosphatase</fullName>
        <ecNumber evidence="7">3.1.3.-</ecNumber>
    </recommendedName>
</protein>
<feature type="site" description="Stabilizes the phosphoryl group" evidence="9">
    <location>
        <position position="105"/>
    </location>
</feature>
<evidence type="ECO:0000313" key="12">
    <source>
        <dbReference type="Proteomes" id="UP000254968"/>
    </source>
</evidence>
<dbReference type="InterPro" id="IPR036412">
    <property type="entry name" value="HAD-like_sf"/>
</dbReference>
<dbReference type="GO" id="GO:0046872">
    <property type="term" value="F:metal ion binding"/>
    <property type="evidence" value="ECO:0007669"/>
    <property type="project" value="UniProtKB-KW"/>
</dbReference>
<organism evidence="11 12">
    <name type="scientific">Legionella beliardensis</name>
    <dbReference type="NCBI Taxonomy" id="91822"/>
    <lineage>
        <taxon>Bacteria</taxon>
        <taxon>Pseudomonadati</taxon>
        <taxon>Pseudomonadota</taxon>
        <taxon>Gammaproteobacteria</taxon>
        <taxon>Legionellales</taxon>
        <taxon>Legionellaceae</taxon>
        <taxon>Legionella</taxon>
    </lineage>
</organism>
<keyword evidence="5 7" id="KW-0119">Carbohydrate metabolism</keyword>
<feature type="binding site" evidence="10">
    <location>
        <position position="13"/>
    </location>
    <ligand>
        <name>Mg(2+)</name>
        <dbReference type="ChEBI" id="CHEBI:18420"/>
    </ligand>
</feature>
<comment type="cofactor">
    <cofactor evidence="10">
        <name>Zn(2+)</name>
        <dbReference type="ChEBI" id="CHEBI:29105"/>
    </cofactor>
</comment>
<evidence type="ECO:0000256" key="5">
    <source>
        <dbReference type="ARBA" id="ARBA00023277"/>
    </source>
</evidence>
<keyword evidence="2 7" id="KW-0963">Cytoplasm</keyword>
<feature type="site" description="Stabilizes the phosphoryl group" evidence="9">
    <location>
        <position position="54"/>
    </location>
</feature>
<dbReference type="NCBIfam" id="TIGR01656">
    <property type="entry name" value="Histidinol-ppas"/>
    <property type="match status" value="1"/>
</dbReference>
<keyword evidence="10" id="KW-0460">Magnesium</keyword>
<name>A0A378I355_9GAMM</name>
<keyword evidence="12" id="KW-1185">Reference proteome</keyword>
<evidence type="ECO:0000256" key="7">
    <source>
        <dbReference type="PIRNR" id="PIRNR004682"/>
    </source>
</evidence>
<dbReference type="Proteomes" id="UP000254968">
    <property type="component" value="Unassembled WGS sequence"/>
</dbReference>
<dbReference type="CDD" id="cd07503">
    <property type="entry name" value="HAD_HisB-N"/>
    <property type="match status" value="1"/>
</dbReference>
<dbReference type="OrthoDB" id="9781367at2"/>
<feature type="binding site" evidence="10">
    <location>
        <position position="103"/>
    </location>
    <ligand>
        <name>Zn(2+)</name>
        <dbReference type="ChEBI" id="CHEBI:29105"/>
    </ligand>
</feature>